<keyword evidence="3" id="KW-1185">Reference proteome</keyword>
<name>A0AAD9M958_9PEZI</name>
<proteinExistence type="predicted"/>
<gene>
    <name evidence="2" type="ORF">LX32DRAFT_373448</name>
</gene>
<evidence type="ECO:0000313" key="3">
    <source>
        <dbReference type="Proteomes" id="UP001232148"/>
    </source>
</evidence>
<dbReference type="Proteomes" id="UP001232148">
    <property type="component" value="Unassembled WGS sequence"/>
</dbReference>
<dbReference type="EMBL" id="MU842813">
    <property type="protein sequence ID" value="KAK2034680.1"/>
    <property type="molecule type" value="Genomic_DNA"/>
</dbReference>
<accession>A0AAD9M958</accession>
<protein>
    <submittedName>
        <fullName evidence="2">Uncharacterized protein</fullName>
    </submittedName>
</protein>
<sequence length="152" mass="16837">MSVRCIVHSKKLGDEGRERAGRSPDRSPFGFHGFLSCALSVSPKTDTICSHFPDNHALSHRTEPPDGQPTRPVRLSKGQCGHDPGILASWQGHAWTQQYPPRLSWNIPPLPAPSESRGISFADWELVWGRPTKTDRRVARRGTPERKGLGAV</sequence>
<evidence type="ECO:0000313" key="2">
    <source>
        <dbReference type="EMBL" id="KAK2034680.1"/>
    </source>
</evidence>
<evidence type="ECO:0000256" key="1">
    <source>
        <dbReference type="SAM" id="MobiDB-lite"/>
    </source>
</evidence>
<dbReference type="AlphaFoldDB" id="A0AAD9M958"/>
<feature type="region of interest" description="Disordered" evidence="1">
    <location>
        <begin position="55"/>
        <end position="82"/>
    </location>
</feature>
<reference evidence="2" key="1">
    <citation type="submission" date="2021-06" db="EMBL/GenBank/DDBJ databases">
        <title>Comparative genomics, transcriptomics and evolutionary studies reveal genomic signatures of adaptation to plant cell wall in hemibiotrophic fungi.</title>
        <authorList>
            <consortium name="DOE Joint Genome Institute"/>
            <person name="Baroncelli R."/>
            <person name="Diaz J.F."/>
            <person name="Benocci T."/>
            <person name="Peng M."/>
            <person name="Battaglia E."/>
            <person name="Haridas S."/>
            <person name="Andreopoulos W."/>
            <person name="Labutti K."/>
            <person name="Pangilinan J."/>
            <person name="Floch G.L."/>
            <person name="Makela M.R."/>
            <person name="Henrissat B."/>
            <person name="Grigoriev I.V."/>
            <person name="Crouch J.A."/>
            <person name="De Vries R.P."/>
            <person name="Sukno S.A."/>
            <person name="Thon M.R."/>
        </authorList>
    </citation>
    <scope>NUCLEOTIDE SEQUENCE</scope>
    <source>
        <strain evidence="2">MAFF235873</strain>
    </source>
</reference>
<comment type="caution">
    <text evidence="2">The sequence shown here is derived from an EMBL/GenBank/DDBJ whole genome shotgun (WGS) entry which is preliminary data.</text>
</comment>
<organism evidence="2 3">
    <name type="scientific">Colletotrichum zoysiae</name>
    <dbReference type="NCBI Taxonomy" id="1216348"/>
    <lineage>
        <taxon>Eukaryota</taxon>
        <taxon>Fungi</taxon>
        <taxon>Dikarya</taxon>
        <taxon>Ascomycota</taxon>
        <taxon>Pezizomycotina</taxon>
        <taxon>Sordariomycetes</taxon>
        <taxon>Hypocreomycetidae</taxon>
        <taxon>Glomerellales</taxon>
        <taxon>Glomerellaceae</taxon>
        <taxon>Colletotrichum</taxon>
        <taxon>Colletotrichum graminicola species complex</taxon>
    </lineage>
</organism>